<dbReference type="Proteomes" id="UP000437446">
    <property type="component" value="Unassembled WGS sequence"/>
</dbReference>
<dbReference type="AlphaFoldDB" id="A0A7K1HEL3"/>
<reference evidence="1 2" key="1">
    <citation type="journal article" date="2019" name="Nat. Med.">
        <title>A library of human gut bacterial isolates paired with longitudinal multiomics data enables mechanistic microbiome research.</title>
        <authorList>
            <person name="Poyet M."/>
            <person name="Groussin M."/>
            <person name="Gibbons S.M."/>
            <person name="Avila-Pacheco J."/>
            <person name="Jiang X."/>
            <person name="Kearney S.M."/>
            <person name="Perrotta A.R."/>
            <person name="Berdy B."/>
            <person name="Zhao S."/>
            <person name="Lieberman T.D."/>
            <person name="Swanson P.K."/>
            <person name="Smith M."/>
            <person name="Roesemann S."/>
            <person name="Alexander J.E."/>
            <person name="Rich S.A."/>
            <person name="Livny J."/>
            <person name="Vlamakis H."/>
            <person name="Clish C."/>
            <person name="Bullock K."/>
            <person name="Deik A."/>
            <person name="Scott J."/>
            <person name="Pierce K.A."/>
            <person name="Xavier R.J."/>
            <person name="Alm E.J."/>
        </authorList>
    </citation>
    <scope>NUCLEOTIDE SEQUENCE [LARGE SCALE GENOMIC DNA]</scope>
    <source>
        <strain evidence="1 2">BIOML-A25</strain>
    </source>
</reference>
<dbReference type="InterPro" id="IPR024072">
    <property type="entry name" value="DHFR-like_dom_sf"/>
</dbReference>
<gene>
    <name evidence="1" type="ORF">GMD66_10600</name>
</gene>
<dbReference type="RefSeq" id="WP_129943448.1">
    <property type="nucleotide sequence ID" value="NZ_RCYQ01000005.1"/>
</dbReference>
<evidence type="ECO:0008006" key="3">
    <source>
        <dbReference type="Google" id="ProtNLM"/>
    </source>
</evidence>
<dbReference type="SUPFAM" id="SSF53597">
    <property type="entry name" value="Dihydrofolate reductase-like"/>
    <property type="match status" value="1"/>
</dbReference>
<organism evidence="1 2">
    <name type="scientific">Parabacteroides merdae</name>
    <dbReference type="NCBI Taxonomy" id="46503"/>
    <lineage>
        <taxon>Bacteria</taxon>
        <taxon>Pseudomonadati</taxon>
        <taxon>Bacteroidota</taxon>
        <taxon>Bacteroidia</taxon>
        <taxon>Bacteroidales</taxon>
        <taxon>Tannerellaceae</taxon>
        <taxon>Parabacteroides</taxon>
    </lineage>
</organism>
<comment type="caution">
    <text evidence="1">The sequence shown here is derived from an EMBL/GenBank/DDBJ whole genome shotgun (WGS) entry which is preliminary data.</text>
</comment>
<proteinExistence type="predicted"/>
<dbReference type="EMBL" id="WNCR01000004">
    <property type="protein sequence ID" value="MTU29644.1"/>
    <property type="molecule type" value="Genomic_DNA"/>
</dbReference>
<evidence type="ECO:0000313" key="2">
    <source>
        <dbReference type="Proteomes" id="UP000437446"/>
    </source>
</evidence>
<protein>
    <recommendedName>
        <fullName evidence="3">Bacterial bifunctional deaminase-reductase C-terminal domain-containing protein</fullName>
    </recommendedName>
</protein>
<name>A0A7K1HEL3_9BACT</name>
<sequence length="164" mass="18972">MRVSVLGFVRASVRNKHGFHAFLTRGMAKIQVIMALTLDGFLPHENEILMRWVRENRRYGFPHWSQDATFRIYPHYGLMDLLDVKEKHDKGCAYLAEVQDGGSAEYADGLFRYNLVDEAVLYLLPLSYGDGIPLTGEFRSARWKLLDCKTFSNGICRMIYERSE</sequence>
<accession>A0A7K1HEL3</accession>
<evidence type="ECO:0000313" key="1">
    <source>
        <dbReference type="EMBL" id="MTU29644.1"/>
    </source>
</evidence>
<dbReference type="Gene3D" id="3.40.430.10">
    <property type="entry name" value="Dihydrofolate Reductase, subunit A"/>
    <property type="match status" value="1"/>
</dbReference>